<feature type="domain" description="EAL" evidence="1">
    <location>
        <begin position="298"/>
        <end position="546"/>
    </location>
</feature>
<dbReference type="InterPro" id="IPR001633">
    <property type="entry name" value="EAL_dom"/>
</dbReference>
<comment type="caution">
    <text evidence="2">The sequence shown here is derived from an EMBL/GenBank/DDBJ whole genome shotgun (WGS) entry which is preliminary data.</text>
</comment>
<dbReference type="SMART" id="SM00052">
    <property type="entry name" value="EAL"/>
    <property type="match status" value="1"/>
</dbReference>
<dbReference type="CDD" id="cd00130">
    <property type="entry name" value="PAS"/>
    <property type="match status" value="1"/>
</dbReference>
<dbReference type="CDD" id="cd01948">
    <property type="entry name" value="EAL"/>
    <property type="match status" value="1"/>
</dbReference>
<dbReference type="RefSeq" id="WP_379899067.1">
    <property type="nucleotide sequence ID" value="NZ_JBHRTR010000018.1"/>
</dbReference>
<keyword evidence="3" id="KW-1185">Reference proteome</keyword>
<dbReference type="InterPro" id="IPR050706">
    <property type="entry name" value="Cyclic-di-GMP_PDE-like"/>
</dbReference>
<gene>
    <name evidence="2" type="ORF">ACFOGJ_06725</name>
</gene>
<dbReference type="PANTHER" id="PTHR33121">
    <property type="entry name" value="CYCLIC DI-GMP PHOSPHODIESTERASE PDEF"/>
    <property type="match status" value="1"/>
</dbReference>
<protein>
    <submittedName>
        <fullName evidence="2">EAL domain-containing protein</fullName>
    </submittedName>
</protein>
<dbReference type="EMBL" id="JBHRTR010000018">
    <property type="protein sequence ID" value="MFC3226915.1"/>
    <property type="molecule type" value="Genomic_DNA"/>
</dbReference>
<dbReference type="Gene3D" id="3.20.20.450">
    <property type="entry name" value="EAL domain"/>
    <property type="match status" value="1"/>
</dbReference>
<name>A0ABV7KX15_9PROT</name>
<dbReference type="PROSITE" id="PS50883">
    <property type="entry name" value="EAL"/>
    <property type="match status" value="1"/>
</dbReference>
<reference evidence="3" key="1">
    <citation type="journal article" date="2019" name="Int. J. Syst. Evol. Microbiol.">
        <title>The Global Catalogue of Microorganisms (GCM) 10K type strain sequencing project: providing services to taxonomists for standard genome sequencing and annotation.</title>
        <authorList>
            <consortium name="The Broad Institute Genomics Platform"/>
            <consortium name="The Broad Institute Genome Sequencing Center for Infectious Disease"/>
            <person name="Wu L."/>
            <person name="Ma J."/>
        </authorList>
    </citation>
    <scope>NUCLEOTIDE SEQUENCE [LARGE SCALE GENOMIC DNA]</scope>
    <source>
        <strain evidence="3">KCTC 42964</strain>
    </source>
</reference>
<sequence>MADKLAVLQAQRDRFLAFSFAAADLLLEVDSVDGIAYASGATMKLLGREATDLQGGSFLDTVAPTDRALVKAAVRDMGPGKRLPTLNVQLAHGNGALRAWVNGYRMPMADGRAYIAMSTAERFRQRVPQDGARDGQSGLLDGEALTQALARAVESGATENGREMLTLLEVEGLDGLGQRLAPAAFQNLMSEIGGFLRLQSGGRDLAGRLGESRFGVVHEGGDGRSIEARIAQMTRDADPDGNGLSVVATDMAMDAPALTPAEAARAVIHTLKQFEKLGAKGVPNGDLASAFHDLLNGTIAKLADFKQILSQNAIDLVYQPIVGLNDGQLHHYELLARFRDGRKTFEYINFGESMGMNAQLDLLVTRRAIEDLTTDFDGTKLSLAVNLSGNSLQDAGFTQTLLELLRDHGKLSGHLLFEVTESAEINDLAGVNEVLQDIRAMGFEVCLDDFGAGAASFQYLQALNVDFVKIDGAYVHRLADSARDRHMLAAITAMCADLKVGVIAEMVETEEQVRLLRELGATHAQGYLFGKPAAEPAGVERRTAGRVGRRSGARELWA</sequence>
<dbReference type="InterPro" id="IPR035965">
    <property type="entry name" value="PAS-like_dom_sf"/>
</dbReference>
<accession>A0ABV7KX15</accession>
<dbReference type="Pfam" id="PF00563">
    <property type="entry name" value="EAL"/>
    <property type="match status" value="1"/>
</dbReference>
<dbReference type="PANTHER" id="PTHR33121:SF79">
    <property type="entry name" value="CYCLIC DI-GMP PHOSPHODIESTERASE PDED-RELATED"/>
    <property type="match status" value="1"/>
</dbReference>
<dbReference type="Proteomes" id="UP001595528">
    <property type="component" value="Unassembled WGS sequence"/>
</dbReference>
<dbReference type="SUPFAM" id="SSF141868">
    <property type="entry name" value="EAL domain-like"/>
    <property type="match status" value="1"/>
</dbReference>
<evidence type="ECO:0000313" key="2">
    <source>
        <dbReference type="EMBL" id="MFC3226915.1"/>
    </source>
</evidence>
<dbReference type="InterPro" id="IPR035919">
    <property type="entry name" value="EAL_sf"/>
</dbReference>
<proteinExistence type="predicted"/>
<dbReference type="SMART" id="SM00091">
    <property type="entry name" value="PAS"/>
    <property type="match status" value="1"/>
</dbReference>
<evidence type="ECO:0000259" key="1">
    <source>
        <dbReference type="PROSITE" id="PS50883"/>
    </source>
</evidence>
<dbReference type="InterPro" id="IPR000014">
    <property type="entry name" value="PAS"/>
</dbReference>
<evidence type="ECO:0000313" key="3">
    <source>
        <dbReference type="Proteomes" id="UP001595528"/>
    </source>
</evidence>
<dbReference type="SUPFAM" id="SSF55785">
    <property type="entry name" value="PYP-like sensor domain (PAS domain)"/>
    <property type="match status" value="1"/>
</dbReference>
<dbReference type="Gene3D" id="3.30.450.20">
    <property type="entry name" value="PAS domain"/>
    <property type="match status" value="1"/>
</dbReference>
<organism evidence="2 3">
    <name type="scientific">Marinibaculum pumilum</name>
    <dbReference type="NCBI Taxonomy" id="1766165"/>
    <lineage>
        <taxon>Bacteria</taxon>
        <taxon>Pseudomonadati</taxon>
        <taxon>Pseudomonadota</taxon>
        <taxon>Alphaproteobacteria</taxon>
        <taxon>Rhodospirillales</taxon>
        <taxon>Rhodospirillaceae</taxon>
        <taxon>Marinibaculum</taxon>
    </lineage>
</organism>